<organism evidence="2 3">
    <name type="scientific">Teretinema zuelzerae</name>
    <dbReference type="NCBI Taxonomy" id="156"/>
    <lineage>
        <taxon>Bacteria</taxon>
        <taxon>Pseudomonadati</taxon>
        <taxon>Spirochaetota</taxon>
        <taxon>Spirochaetia</taxon>
        <taxon>Spirochaetales</taxon>
        <taxon>Treponemataceae</taxon>
        <taxon>Teretinema</taxon>
    </lineage>
</organism>
<name>A0AAE3JMV3_9SPIR</name>
<dbReference type="AlphaFoldDB" id="A0AAE3JMV3"/>
<sequence length="184" mass="21522">MSDVIIAFSSTLLGAFLGVYIPVIISKLVEKGNCKRYLNLLFIKACVYYNNVIKINNLINQGLIVTENTKNDYRETISNNIQNHFNISDIIPDLYWKYIKPEFQFSIIQNDINIKVMHTNLISTRYVRRDKFDIGINSLLEVSATRIWIIYQILNNSNKEFSQVEFNQLISRSSKDKFELLKKK</sequence>
<evidence type="ECO:0000313" key="2">
    <source>
        <dbReference type="EMBL" id="MCD1656039.1"/>
    </source>
</evidence>
<keyword evidence="3" id="KW-1185">Reference proteome</keyword>
<dbReference type="EMBL" id="JAINWA010000003">
    <property type="protein sequence ID" value="MCD1656039.1"/>
    <property type="molecule type" value="Genomic_DNA"/>
</dbReference>
<feature type="transmembrane region" description="Helical" evidence="1">
    <location>
        <begin position="6"/>
        <end position="29"/>
    </location>
</feature>
<proteinExistence type="predicted"/>
<comment type="caution">
    <text evidence="2">The sequence shown here is derived from an EMBL/GenBank/DDBJ whole genome shotgun (WGS) entry which is preliminary data.</text>
</comment>
<protein>
    <submittedName>
        <fullName evidence="2">Uncharacterized protein</fullName>
    </submittedName>
</protein>
<gene>
    <name evidence="2" type="ORF">K7J14_15170</name>
</gene>
<keyword evidence="1" id="KW-0472">Membrane</keyword>
<keyword evidence="1" id="KW-1133">Transmembrane helix</keyword>
<evidence type="ECO:0000313" key="3">
    <source>
        <dbReference type="Proteomes" id="UP001198163"/>
    </source>
</evidence>
<reference evidence="2" key="1">
    <citation type="submission" date="2021-08" db="EMBL/GenBank/DDBJ databases">
        <title>Comparative analyses of Brucepasteria parasyntrophica and Teretinema zuelzerae.</title>
        <authorList>
            <person name="Song Y."/>
            <person name="Brune A."/>
        </authorList>
    </citation>
    <scope>NUCLEOTIDE SEQUENCE</scope>
    <source>
        <strain evidence="2">DSM 1903</strain>
    </source>
</reference>
<keyword evidence="1" id="KW-0812">Transmembrane</keyword>
<dbReference type="Proteomes" id="UP001198163">
    <property type="component" value="Unassembled WGS sequence"/>
</dbReference>
<accession>A0AAE3JMV3</accession>
<evidence type="ECO:0000256" key="1">
    <source>
        <dbReference type="SAM" id="Phobius"/>
    </source>
</evidence>
<dbReference type="RefSeq" id="WP_230758357.1">
    <property type="nucleotide sequence ID" value="NZ_JAINWA010000003.1"/>
</dbReference>